<dbReference type="RefSeq" id="WP_142820961.1">
    <property type="nucleotide sequence ID" value="NZ_CP035503.1"/>
</dbReference>
<reference evidence="1 2" key="1">
    <citation type="submission" date="2019-01" db="EMBL/GenBank/DDBJ databases">
        <title>Genomic insights into a novel species Rhodoferax sp.</title>
        <authorList>
            <person name="Jin L."/>
        </authorList>
    </citation>
    <scope>NUCLEOTIDE SEQUENCE [LARGE SCALE GENOMIC DNA]</scope>
    <source>
        <strain evidence="1 2">CHu59-6-5</strain>
    </source>
</reference>
<dbReference type="Proteomes" id="UP000316798">
    <property type="component" value="Chromosome"/>
</dbReference>
<gene>
    <name evidence="1" type="ORF">EUB48_20825</name>
</gene>
<keyword evidence="2" id="KW-1185">Reference proteome</keyword>
<accession>A0A515DGJ2</accession>
<protein>
    <submittedName>
        <fullName evidence="1">Uncharacterized protein</fullName>
    </submittedName>
</protein>
<evidence type="ECO:0000313" key="1">
    <source>
        <dbReference type="EMBL" id="QDL39497.1"/>
    </source>
</evidence>
<dbReference type="KEGG" id="rhf:EUB48_20825"/>
<dbReference type="EMBL" id="CP035503">
    <property type="protein sequence ID" value="QDL39497.1"/>
    <property type="molecule type" value="Genomic_DNA"/>
</dbReference>
<dbReference type="AlphaFoldDB" id="A0A515DGJ2"/>
<proteinExistence type="predicted"/>
<name>A0A515DGJ2_9BURK</name>
<dbReference type="OrthoDB" id="161480at2"/>
<sequence>MKRVWVYGLAWGAATLLALILAVVTPNETNVMGRLPSLVANRLGHKQEPVSLPEGLPAGRTLALVAFRHNQNAELESWINGLQLRKDSSIAWVRMPVINDTGDPAHRSAVETRLLSRYPSESERASLLPVFTDRDAFVRATGVTGTDQAVVLVLDRNGEVLARAQGKFDPDKAQALLETLRSSAP</sequence>
<organism evidence="1 2">
    <name type="scientific">Rhodoferax sediminis</name>
    <dbReference type="NCBI Taxonomy" id="2509614"/>
    <lineage>
        <taxon>Bacteria</taxon>
        <taxon>Pseudomonadati</taxon>
        <taxon>Pseudomonadota</taxon>
        <taxon>Betaproteobacteria</taxon>
        <taxon>Burkholderiales</taxon>
        <taxon>Comamonadaceae</taxon>
        <taxon>Rhodoferax</taxon>
    </lineage>
</organism>
<evidence type="ECO:0000313" key="2">
    <source>
        <dbReference type="Proteomes" id="UP000316798"/>
    </source>
</evidence>